<gene>
    <name evidence="4" type="ORF">BSTOLATCC_MIC63407</name>
</gene>
<sequence>MKFLLAIFISKIVLTFSECPKHMVSNECIDLTYHYKIDNKVCASKCPSKFSKKCVLSICAGCNLPTSPKLFELEFSKSQNLSETFIASSIDAADKWMNPSGVSYILSQTAPLPTIDRGFYFAQTSSITSNQHYIPSLYFTANAWIFPYNHGNILTVNLNSQNYIEWRYDFDENGWDTLIFIIIAQNSNDDNENALKITSPPVDSVWKYYSIQINQVDCSTVYLSIYSEGTPSNMLVDNLFTLQEANFPSGNYLWTIGKSGSGSFQGFLYWIEARNDLTSAFWDLGKESSCYDNKYSDDCIACDDSCQKWPWCIRSTDCSICYATDCLTCDGYSAGMCTKCKTGILPYCCDWLADSCKSTWDSSGCATGKVLIDGICLYATPDGSSDYSVPIISVDFTTDFAGVYDPLITSTSASSYNYWNSPESTDPLPAKMRGLYFIPDTYLVAPINLCHTFSVLMWVYPISGTYVWFTGNKILIHSNGAIDVTFERSNGTSISASASLSINTHQWNCISYSVQYFYNGISTITPYIDALPEHPTTIDDCVFRPHSGGSLYLGSSDFYGFISYFQLWQKTIPSFMDGMNYFNCEPGSSLDCLWNCDYDHYFDGSSCEKCLVSCKNGCVRADSCGLCENDLCLKCSSFSTNSCILCAANASGSPCECNKGYTQTPGKAECLACYKFCSDCTGLLYYQCTSCISGYYYLSKANVCLSDCPLGYTKSTNECLLKEDLVFDISLSSISGIIYDSANSIPVITGSLDKFYPNYEDDDPISAYLRGFYFDGKSSVMRLPEYKTYVTPKLNIGPIFMISIWLNIENENSSLFSKTDISNNYSTIYAIILSSSKPALQLLIKDSVVSIACQAPLNSYKWSHLAFLVKLDGNGNTVVMCYINTNPDPISTAGFGYFQDINLNAATLIGAQQISQNIGNFFQGFLYEIKIFNTDYDIKLLAATSCLENCDVCHVKGSCLPNCKIFEYWEGPEYDQCSKCNSKCKGCKDSRESCSVCYSSLCETCIDYSENGCITCKSNASLMNNTCICDTDCDNSAHNETTNSTDPTFFVTLLVFKNNSLSLNFSDPLQNSLKANIIKIAIEDNPDFAWELEQINTTYYSIPMNIKDKIKQDAIVNATFFDLSQVRSIGNETLNSSTVSSKLNKYDPSPDNLVVAAIASKATAVVQSAVIGSIALSFLNPNPSSLWGLMNCLQILSYLSLSGIPFSDKMSQFLSNLNSYNLFPNFFEHAIDEKDGNKAYAQALKYGYNTDQILLNQGDDFSIIIASMISLPFIIYLADCSYRLVGKRFKNLFKNLKYSFYIRFWLQCYLELGAAAAVGLVKLKSDNAIQIVNIVICFGVFSLLIASPIAFFYFTYKNRYKIQRNQRNFALLYDSFFYEFQTEKGFIYSLYYFVFFIRRLLYTVNLVFLCEYPKTQVFINIICSLMSIFYLIFYRPFKDRILQISNLISEIMIGVIMCATSFYLFEVSSSIISGIENAIIFISMIIMGAQFFSSVSIFLRTIYQIIRHKIHRYRNDKFSIHPLQESKVVLS</sequence>
<dbReference type="InterPro" id="IPR001368">
    <property type="entry name" value="TNFR/NGFR_Cys_rich_reg"/>
</dbReference>
<feature type="transmembrane region" description="Helical" evidence="1">
    <location>
        <begin position="1390"/>
        <end position="1409"/>
    </location>
</feature>
<evidence type="ECO:0000256" key="2">
    <source>
        <dbReference type="SAM" id="SignalP"/>
    </source>
</evidence>
<keyword evidence="1" id="KW-0812">Transmembrane</keyword>
<feature type="transmembrane region" description="Helical" evidence="1">
    <location>
        <begin position="1327"/>
        <end position="1354"/>
    </location>
</feature>
<accession>A0AAU9KB32</accession>
<organism evidence="4 5">
    <name type="scientific">Blepharisma stoltei</name>
    <dbReference type="NCBI Taxonomy" id="1481888"/>
    <lineage>
        <taxon>Eukaryota</taxon>
        <taxon>Sar</taxon>
        <taxon>Alveolata</taxon>
        <taxon>Ciliophora</taxon>
        <taxon>Postciliodesmatophora</taxon>
        <taxon>Heterotrichea</taxon>
        <taxon>Heterotrichida</taxon>
        <taxon>Blepharismidae</taxon>
        <taxon>Blepharisma</taxon>
    </lineage>
</organism>
<feature type="signal peptide" evidence="2">
    <location>
        <begin position="1"/>
        <end position="17"/>
    </location>
</feature>
<dbReference type="PANTHER" id="PTHR23275:SF100">
    <property type="entry name" value="EGF-LIKE DOMAIN-CONTAINING PROTEIN"/>
    <property type="match status" value="1"/>
</dbReference>
<dbReference type="InterPro" id="IPR013320">
    <property type="entry name" value="ConA-like_dom_sf"/>
</dbReference>
<keyword evidence="2" id="KW-0732">Signal</keyword>
<dbReference type="InterPro" id="IPR052798">
    <property type="entry name" value="Giardia_VSA"/>
</dbReference>
<evidence type="ECO:0000259" key="3">
    <source>
        <dbReference type="PROSITE" id="PS00652"/>
    </source>
</evidence>
<dbReference type="CDD" id="cd00064">
    <property type="entry name" value="FU"/>
    <property type="match status" value="1"/>
</dbReference>
<evidence type="ECO:0000313" key="4">
    <source>
        <dbReference type="EMBL" id="CAG9335203.1"/>
    </source>
</evidence>
<evidence type="ECO:0000313" key="5">
    <source>
        <dbReference type="Proteomes" id="UP001162131"/>
    </source>
</evidence>
<keyword evidence="5" id="KW-1185">Reference proteome</keyword>
<name>A0AAU9KB32_9CILI</name>
<proteinExistence type="predicted"/>
<dbReference type="SUPFAM" id="SSF49899">
    <property type="entry name" value="Concanavalin A-like lectins/glucanases"/>
    <property type="match status" value="2"/>
</dbReference>
<comment type="caution">
    <text evidence="4">The sequence shown here is derived from an EMBL/GenBank/DDBJ whole genome shotgun (WGS) entry which is preliminary data.</text>
</comment>
<dbReference type="PROSITE" id="PS00652">
    <property type="entry name" value="TNFR_NGFR_1"/>
    <property type="match status" value="1"/>
</dbReference>
<feature type="chain" id="PRO_5043336516" description="TNFR-Cys domain-containing protein" evidence="2">
    <location>
        <begin position="18"/>
        <end position="1531"/>
    </location>
</feature>
<dbReference type="InterPro" id="IPR009030">
    <property type="entry name" value="Growth_fac_rcpt_cys_sf"/>
</dbReference>
<dbReference type="Gene3D" id="2.10.220.10">
    <property type="entry name" value="Hormone Receptor, Insulin-like Growth Factor Receptor 1, Chain A, domain 2"/>
    <property type="match status" value="1"/>
</dbReference>
<dbReference type="InterPro" id="IPR006212">
    <property type="entry name" value="Furin_repeat"/>
</dbReference>
<feature type="transmembrane region" description="Helical" evidence="1">
    <location>
        <begin position="1477"/>
        <end position="1499"/>
    </location>
</feature>
<keyword evidence="1" id="KW-0472">Membrane</keyword>
<dbReference type="Proteomes" id="UP001162131">
    <property type="component" value="Unassembled WGS sequence"/>
</dbReference>
<feature type="transmembrane region" description="Helical" evidence="1">
    <location>
        <begin position="1446"/>
        <end position="1465"/>
    </location>
</feature>
<dbReference type="SUPFAM" id="SSF57184">
    <property type="entry name" value="Growth factor receptor domain"/>
    <property type="match status" value="1"/>
</dbReference>
<feature type="transmembrane region" description="Helical" evidence="1">
    <location>
        <begin position="1415"/>
        <end position="1434"/>
    </location>
</feature>
<dbReference type="Gene3D" id="2.60.120.200">
    <property type="match status" value="1"/>
</dbReference>
<feature type="transmembrane region" description="Helical" evidence="1">
    <location>
        <begin position="1261"/>
        <end position="1279"/>
    </location>
</feature>
<evidence type="ECO:0000256" key="1">
    <source>
        <dbReference type="SAM" id="Phobius"/>
    </source>
</evidence>
<dbReference type="SMART" id="SM00261">
    <property type="entry name" value="FU"/>
    <property type="match status" value="3"/>
</dbReference>
<reference evidence="4" key="1">
    <citation type="submission" date="2021-09" db="EMBL/GenBank/DDBJ databases">
        <authorList>
            <consortium name="AG Swart"/>
            <person name="Singh M."/>
            <person name="Singh A."/>
            <person name="Seah K."/>
            <person name="Emmerich C."/>
        </authorList>
    </citation>
    <scope>NUCLEOTIDE SEQUENCE</scope>
    <source>
        <strain evidence="4">ATCC30299</strain>
    </source>
</reference>
<protein>
    <recommendedName>
        <fullName evidence="3">TNFR-Cys domain-containing protein</fullName>
    </recommendedName>
</protein>
<feature type="domain" description="TNFR-Cys" evidence="3">
    <location>
        <begin position="959"/>
        <end position="1002"/>
    </location>
</feature>
<feature type="transmembrane region" description="Helical" evidence="1">
    <location>
        <begin position="1300"/>
        <end position="1321"/>
    </location>
</feature>
<keyword evidence="1" id="KW-1133">Transmembrane helix</keyword>
<dbReference type="PANTHER" id="PTHR23275">
    <property type="entry name" value="CABRIOLET.-RELATED"/>
    <property type="match status" value="1"/>
</dbReference>
<dbReference type="EMBL" id="CAJZBQ010000061">
    <property type="protein sequence ID" value="CAG9335203.1"/>
    <property type="molecule type" value="Genomic_DNA"/>
</dbReference>